<evidence type="ECO:0008006" key="3">
    <source>
        <dbReference type="Google" id="ProtNLM"/>
    </source>
</evidence>
<organism evidence="1 2">
    <name type="scientific">Morus notabilis</name>
    <dbReference type="NCBI Taxonomy" id="981085"/>
    <lineage>
        <taxon>Eukaryota</taxon>
        <taxon>Viridiplantae</taxon>
        <taxon>Streptophyta</taxon>
        <taxon>Embryophyta</taxon>
        <taxon>Tracheophyta</taxon>
        <taxon>Spermatophyta</taxon>
        <taxon>Magnoliopsida</taxon>
        <taxon>eudicotyledons</taxon>
        <taxon>Gunneridae</taxon>
        <taxon>Pentapetalae</taxon>
        <taxon>rosids</taxon>
        <taxon>fabids</taxon>
        <taxon>Rosales</taxon>
        <taxon>Moraceae</taxon>
        <taxon>Moreae</taxon>
        <taxon>Morus</taxon>
    </lineage>
</organism>
<dbReference type="PANTHER" id="PTHR33103:SF27">
    <property type="entry name" value="OS04G0594700 PROTEIN"/>
    <property type="match status" value="1"/>
</dbReference>
<accession>W9S037</accession>
<keyword evidence="2" id="KW-1185">Reference proteome</keyword>
<dbReference type="PANTHER" id="PTHR33103">
    <property type="entry name" value="OS01G0153900 PROTEIN"/>
    <property type="match status" value="1"/>
</dbReference>
<evidence type="ECO:0000313" key="2">
    <source>
        <dbReference type="Proteomes" id="UP000030645"/>
    </source>
</evidence>
<dbReference type="Pfam" id="PF05056">
    <property type="entry name" value="DUF674"/>
    <property type="match status" value="2"/>
</dbReference>
<name>W9S037_9ROSA</name>
<dbReference type="Proteomes" id="UP000030645">
    <property type="component" value="Unassembled WGS sequence"/>
</dbReference>
<reference evidence="2" key="1">
    <citation type="submission" date="2013-01" db="EMBL/GenBank/DDBJ databases">
        <title>Draft Genome Sequence of a Mulberry Tree, Morus notabilis C.K. Schneid.</title>
        <authorList>
            <person name="He N."/>
            <person name="Zhao S."/>
        </authorList>
    </citation>
    <scope>NUCLEOTIDE SEQUENCE</scope>
</reference>
<sequence>MTDAISLNVLIDKKKNRVIYAESDEDFVDVLVSLLTTLIGTIIRLASNQSPTLMGSLNNLYKSVETIGVLRRFIHTSMEGKTVDSISLKAVVDEKRNKLVFVESDDEFVDVLFSFLTMSLGTIIRLAQERSMPLTMGCVNNLYESVKNMDLHHFHFHSEAGKLMFSSPRSEAENNCMNLKLKIDNTDNTERKLFTCRLHCGNYSYSHYRDVFCKCGRPMNRELLITKSVVRKREGVFVNGMARFIISDGLQVMHMSSLESFSLLAKHDITDHMCNAHERTFNVGTEEVLNLLICSLQSRTPLTEVFLKNKGDLPDVNKNSPSLNRDELTNQIKEEDMQEKDEKISVKLMISKSKKRVCYAEAKKDFVNLVLSFLTVPLGHIAGKLRDTNSFNGCIDQLYKSVKDLDEQLFKSNHHKEMLVSPSLAFGFSYKNDLLGIKSAPTNSEYHGLTPIDAKSHNTVDGKSDEGILTGVSTMFIVTDSLTVTPISSIFCMSILKEMKVPISDIEAQVVHVGKEEAVRLLLSSFVSESALTNTFIRDPNRKPSAR</sequence>
<dbReference type="AlphaFoldDB" id="W9S037"/>
<evidence type="ECO:0000313" key="1">
    <source>
        <dbReference type="EMBL" id="EXC01508.1"/>
    </source>
</evidence>
<dbReference type="InterPro" id="IPR007750">
    <property type="entry name" value="DUF674"/>
</dbReference>
<dbReference type="eggNOG" id="ENOG502RI50">
    <property type="taxonomic scope" value="Eukaryota"/>
</dbReference>
<dbReference type="EMBL" id="KE345330">
    <property type="protein sequence ID" value="EXC01508.1"/>
    <property type="molecule type" value="Genomic_DNA"/>
</dbReference>
<proteinExistence type="predicted"/>
<protein>
    <recommendedName>
        <fullName evidence="3">DUF674 domain-containing protein</fullName>
    </recommendedName>
</protein>
<gene>
    <name evidence="1" type="ORF">L484_022086</name>
</gene>